<reference evidence="3 4" key="1">
    <citation type="submission" date="2023-10" db="EMBL/GenBank/DDBJ databases">
        <title>Draft genome sequence of Xylaria bambusicola isolate GMP-LS, the root and basal stem rot pathogen of sugarcane in Indonesia.</title>
        <authorList>
            <person name="Selvaraj P."/>
            <person name="Muralishankar V."/>
            <person name="Muruganantham S."/>
            <person name="Sp S."/>
            <person name="Haryani S."/>
            <person name="Lau K.J.X."/>
            <person name="Naqvi N.I."/>
        </authorList>
    </citation>
    <scope>NUCLEOTIDE SEQUENCE [LARGE SCALE GENOMIC DNA]</scope>
    <source>
        <strain evidence="3">GMP-LS</strain>
    </source>
</reference>
<evidence type="ECO:0000313" key="4">
    <source>
        <dbReference type="Proteomes" id="UP001305414"/>
    </source>
</evidence>
<dbReference type="Pfam" id="PF06985">
    <property type="entry name" value="HET"/>
    <property type="match status" value="1"/>
</dbReference>
<feature type="region of interest" description="Disordered" evidence="1">
    <location>
        <begin position="114"/>
        <end position="149"/>
    </location>
</feature>
<dbReference type="PANTHER" id="PTHR33112:SF16">
    <property type="entry name" value="HETEROKARYON INCOMPATIBILITY DOMAIN-CONTAINING PROTEIN"/>
    <property type="match status" value="1"/>
</dbReference>
<protein>
    <recommendedName>
        <fullName evidence="2">Heterokaryon incompatibility domain-containing protein</fullName>
    </recommendedName>
</protein>
<name>A0AAN7ZAA9_9PEZI</name>
<dbReference type="InterPro" id="IPR010730">
    <property type="entry name" value="HET"/>
</dbReference>
<evidence type="ECO:0000259" key="2">
    <source>
        <dbReference type="Pfam" id="PF06985"/>
    </source>
</evidence>
<evidence type="ECO:0000313" key="3">
    <source>
        <dbReference type="EMBL" id="KAK5636187.1"/>
    </source>
</evidence>
<dbReference type="PANTHER" id="PTHR33112">
    <property type="entry name" value="DOMAIN PROTEIN, PUTATIVE-RELATED"/>
    <property type="match status" value="1"/>
</dbReference>
<feature type="domain" description="Heterokaryon incompatibility" evidence="2">
    <location>
        <begin position="222"/>
        <end position="368"/>
    </location>
</feature>
<keyword evidence="4" id="KW-1185">Reference proteome</keyword>
<dbReference type="Proteomes" id="UP001305414">
    <property type="component" value="Unassembled WGS sequence"/>
</dbReference>
<organism evidence="3 4">
    <name type="scientific">Xylaria bambusicola</name>
    <dbReference type="NCBI Taxonomy" id="326684"/>
    <lineage>
        <taxon>Eukaryota</taxon>
        <taxon>Fungi</taxon>
        <taxon>Dikarya</taxon>
        <taxon>Ascomycota</taxon>
        <taxon>Pezizomycotina</taxon>
        <taxon>Sordariomycetes</taxon>
        <taxon>Xylariomycetidae</taxon>
        <taxon>Xylariales</taxon>
        <taxon>Xylariaceae</taxon>
        <taxon>Xylaria</taxon>
    </lineage>
</organism>
<comment type="caution">
    <text evidence="3">The sequence shown here is derived from an EMBL/GenBank/DDBJ whole genome shotgun (WGS) entry which is preliminary data.</text>
</comment>
<dbReference type="AlphaFoldDB" id="A0AAN7ZAA9"/>
<sequence length="775" mass="88005">MLCERCEGVSLDPLLAQDKKSGFYILHHSRKSYSRSLAQRCALCTLISSQIGEIEVEDDVCNYLKAFMVLKRRWPPGSDRVTGAKAPPILIHSRLGFGTLSAIDTLPIQYRISDHEHSTSQRSRKRKGIRFDASQSLENPIPGHSEGREPPLAREVLPHHTGSCENMGLARLWIKDCLQNHDICATGSSHRHVSFVPTRLVDTQDPMRPLLLTVTDVKAIEYITLSYVWGQGERFITTKENFKDHQGRIPLESVPKTFAHAFQVTRELGYRYIWIDALCIIQDDQGDLERELAIMGEIYRHATFTVFAEGARDVFAGLFRKRDPYLYQPCVININAAAGDSMISEQVTLGTIVTGPNYLKTRGWVLQEEILSTRSLLFGKQISWQCAVSEASETRPAPQPRKSALSHGRATCEDKLRLWLYAPAQMACTPRENWVRWNHFDAWYSVMEEYSIKNLSFGTDQLRALSGLADLFLKAHQATYLAGLWREDLQLGLAWYVASNDPRIVSAVGDQNPSWSWASVGTVRLKYRSRAAFSQHIVSEGIELLDASCTPADEANLCGNVVAGFLTLRVRIKKLTLCWSAEYVANRTEFSYGDTGTVTMTRGEHPRFPALVIDSRSNRFIGEAALDRPILTESFESGRSIDAFRASRVQDIQCKCQVWCALLHVQKTADNVRYNTAMILEQDKTDSTTYRRLGLLFLDDQRVKGLPFSDWDMKIICIVQYTGTPEFDTSDSHDVEIFGTRFWREELWGKAQRRFLWLDLSIPAQLHIYLLRMVG</sequence>
<gene>
    <name evidence="3" type="ORF">RRF57_011899</name>
</gene>
<evidence type="ECO:0000256" key="1">
    <source>
        <dbReference type="SAM" id="MobiDB-lite"/>
    </source>
</evidence>
<proteinExistence type="predicted"/>
<dbReference type="EMBL" id="JAWHQM010000064">
    <property type="protein sequence ID" value="KAK5636187.1"/>
    <property type="molecule type" value="Genomic_DNA"/>
</dbReference>
<accession>A0AAN7ZAA9</accession>